<gene>
    <name evidence="2" type="ORF">MMF94_39380</name>
</gene>
<dbReference type="InterPro" id="IPR013108">
    <property type="entry name" value="Amidohydro_3"/>
</dbReference>
<reference evidence="2 3" key="1">
    <citation type="submission" date="2022-03" db="EMBL/GenBank/DDBJ databases">
        <title>Pseudonocardia alaer sp. nov., a novel actinomycete isolated from reed forest soil.</title>
        <authorList>
            <person name="Wang L."/>
        </authorList>
    </citation>
    <scope>NUCLEOTIDE SEQUENCE [LARGE SCALE GENOMIC DNA]</scope>
    <source>
        <strain evidence="2 3">Y-16303</strain>
    </source>
</reference>
<keyword evidence="3" id="KW-1185">Reference proteome</keyword>
<dbReference type="SUPFAM" id="SSF51556">
    <property type="entry name" value="Metallo-dependent hydrolases"/>
    <property type="match status" value="1"/>
</dbReference>
<evidence type="ECO:0000259" key="1">
    <source>
        <dbReference type="Pfam" id="PF07969"/>
    </source>
</evidence>
<proteinExistence type="predicted"/>
<accession>A0ABS9TTC7</accession>
<dbReference type="CDD" id="cd01300">
    <property type="entry name" value="YtcJ_like"/>
    <property type="match status" value="1"/>
</dbReference>
<dbReference type="InterPro" id="IPR033932">
    <property type="entry name" value="YtcJ-like"/>
</dbReference>
<dbReference type="Gene3D" id="3.20.20.140">
    <property type="entry name" value="Metal-dependent hydrolases"/>
    <property type="match status" value="2"/>
</dbReference>
<dbReference type="InterPro" id="IPR032466">
    <property type="entry name" value="Metal_Hydrolase"/>
</dbReference>
<dbReference type="InterPro" id="IPR011059">
    <property type="entry name" value="Metal-dep_hydrolase_composite"/>
</dbReference>
<dbReference type="PANTHER" id="PTHR22642">
    <property type="entry name" value="IMIDAZOLONEPROPIONASE"/>
    <property type="match status" value="1"/>
</dbReference>
<dbReference type="RefSeq" id="WP_241042590.1">
    <property type="nucleotide sequence ID" value="NZ_BAAAJF010000041.1"/>
</dbReference>
<evidence type="ECO:0000313" key="3">
    <source>
        <dbReference type="Proteomes" id="UP001299970"/>
    </source>
</evidence>
<dbReference type="EMBL" id="JAKXMK010000049">
    <property type="protein sequence ID" value="MCH6171784.1"/>
    <property type="molecule type" value="Genomic_DNA"/>
</dbReference>
<dbReference type="Proteomes" id="UP001299970">
    <property type="component" value="Unassembled WGS sequence"/>
</dbReference>
<dbReference type="SUPFAM" id="SSF51338">
    <property type="entry name" value="Composite domain of metallo-dependent hydrolases"/>
    <property type="match status" value="1"/>
</dbReference>
<comment type="caution">
    <text evidence="2">The sequence shown here is derived from an EMBL/GenBank/DDBJ whole genome shotgun (WGS) entry which is preliminary data.</text>
</comment>
<organism evidence="2 3">
    <name type="scientific">Pseudonocardia alaniniphila</name>
    <dbReference type="NCBI Taxonomy" id="75291"/>
    <lineage>
        <taxon>Bacteria</taxon>
        <taxon>Bacillati</taxon>
        <taxon>Actinomycetota</taxon>
        <taxon>Actinomycetes</taxon>
        <taxon>Pseudonocardiales</taxon>
        <taxon>Pseudonocardiaceae</taxon>
        <taxon>Pseudonocardia</taxon>
    </lineage>
</organism>
<dbReference type="Gene3D" id="3.10.310.70">
    <property type="match status" value="1"/>
</dbReference>
<dbReference type="PANTHER" id="PTHR22642:SF2">
    <property type="entry name" value="PROTEIN LONG AFTER FAR-RED 3"/>
    <property type="match status" value="1"/>
</dbReference>
<dbReference type="Gene3D" id="2.30.40.10">
    <property type="entry name" value="Urease, subunit C, domain 1"/>
    <property type="match status" value="2"/>
</dbReference>
<protein>
    <submittedName>
        <fullName evidence="2">Amidohydrolase</fullName>
    </submittedName>
</protein>
<name>A0ABS9TTC7_9PSEU</name>
<evidence type="ECO:0000313" key="2">
    <source>
        <dbReference type="EMBL" id="MCH6171784.1"/>
    </source>
</evidence>
<dbReference type="Pfam" id="PF07969">
    <property type="entry name" value="Amidohydro_3"/>
    <property type="match status" value="1"/>
</dbReference>
<sequence>MKIDSGRLVPDTVLHGGKIVTVDARSSVAEAVAIADDRIVAVGNDREIRALAGCGTREVDLQGASVIPGLIDNHTHPMMAGFEAAEVGAKVDVASARSIGEILALIRTAVRDAKPGEWVTTSCLYRGGIEDGRFPNRHDLDTVAPDNPVYIADGGRNVIVNTLALEMAGIGPDTPDPDGTDELSEGHIVRDDNGVPTGHLIVGAGDLARRAWWVRLGQEPQMWDLLQYDRETSKRAILAQMRKLSAAGITGTRDMGTSVADLDAYVDVARSGDATVRMDLLLGLPVQHWSVERITETLRSYFGPRQGFGDEWVRIGGLKLVAQNYGYWTTTPRKLESLVREGNRLGWRFAIHGTPGDLGDDITVILDALEAADAESPLAGKRWSYEHAFGLIDPVHHERLRKLGVIIAANPMLAYFGAGRAMEMHKTMEALKLVAHSEDLTPLEHTVREWGQPVRSWLDAGLLVTGGTDTPAIPYDLQRPLLGLWTTFSQDTLAGELMPGEKVSRMEALRIWTLNNAYATFEEHIKGSIEPGKLADLVILSGDVLDVPDSEFLDLRVLETIVGGRTVHEHSTTSV</sequence>
<feature type="domain" description="Amidohydrolase 3" evidence="1">
    <location>
        <begin position="57"/>
        <end position="568"/>
    </location>
</feature>